<proteinExistence type="predicted"/>
<reference evidence="4 5" key="1">
    <citation type="submission" date="2023-01" db="EMBL/GenBank/DDBJ databases">
        <title>Analysis of 21 Apiospora genomes using comparative genomics revels a genus with tremendous synthesis potential of carbohydrate active enzymes and secondary metabolites.</title>
        <authorList>
            <person name="Sorensen T."/>
        </authorList>
    </citation>
    <scope>NUCLEOTIDE SEQUENCE [LARGE SCALE GENOMIC DNA]</scope>
    <source>
        <strain evidence="4 5">CBS 114990</strain>
    </source>
</reference>
<evidence type="ECO:0000313" key="4">
    <source>
        <dbReference type="EMBL" id="KAK8084471.1"/>
    </source>
</evidence>
<sequence length="266" mass="28713">MGDTKQLAQTYTVVNNTQYDAGLFLLDRLALEPGMRVLDVGCGPGNLTAHLADVVGEHGSVVGIDPSAERIALAQETVVGAGKNKNLAFHVGCAEDLSRFPDASFDVLYCNSTLHWVADQPRALREFGRVLKTGGRLGVSGQSGDFMAAHQRIKDEVLAREAYRGYDHNIAGEPRFLKQQEMGGLLDAAGFGGCTFTINKISKSTKDGAEMVDWLASSSSGKTFGGVPVDMRPKVREEMITEWDKMTTKDGLTMELELLVTVATKA</sequence>
<dbReference type="PANTHER" id="PTHR44942">
    <property type="entry name" value="METHYLTRANSF_11 DOMAIN-CONTAINING PROTEIN"/>
    <property type="match status" value="1"/>
</dbReference>
<dbReference type="GeneID" id="92043117"/>
<dbReference type="InterPro" id="IPR029063">
    <property type="entry name" value="SAM-dependent_MTases_sf"/>
</dbReference>
<dbReference type="InterPro" id="IPR025714">
    <property type="entry name" value="Methyltranfer_dom"/>
</dbReference>
<keyword evidence="2" id="KW-0808">Transferase</keyword>
<dbReference type="Proteomes" id="UP001433268">
    <property type="component" value="Unassembled WGS sequence"/>
</dbReference>
<organism evidence="4 5">
    <name type="scientific">Apiospora hydei</name>
    <dbReference type="NCBI Taxonomy" id="1337664"/>
    <lineage>
        <taxon>Eukaryota</taxon>
        <taxon>Fungi</taxon>
        <taxon>Dikarya</taxon>
        <taxon>Ascomycota</taxon>
        <taxon>Pezizomycotina</taxon>
        <taxon>Sordariomycetes</taxon>
        <taxon>Xylariomycetidae</taxon>
        <taxon>Amphisphaeriales</taxon>
        <taxon>Apiosporaceae</taxon>
        <taxon>Apiospora</taxon>
    </lineage>
</organism>
<dbReference type="CDD" id="cd02440">
    <property type="entry name" value="AdoMet_MTases"/>
    <property type="match status" value="1"/>
</dbReference>
<keyword evidence="5" id="KW-1185">Reference proteome</keyword>
<dbReference type="PANTHER" id="PTHR44942:SF4">
    <property type="entry name" value="METHYLTRANSFERASE TYPE 11 DOMAIN-CONTAINING PROTEIN"/>
    <property type="match status" value="1"/>
</dbReference>
<dbReference type="Gene3D" id="3.40.50.150">
    <property type="entry name" value="Vaccinia Virus protein VP39"/>
    <property type="match status" value="1"/>
</dbReference>
<keyword evidence="1" id="KW-0489">Methyltransferase</keyword>
<dbReference type="RefSeq" id="XP_066668980.1">
    <property type="nucleotide sequence ID" value="XM_066810057.1"/>
</dbReference>
<dbReference type="EMBL" id="JAQQWN010000005">
    <property type="protein sequence ID" value="KAK8084471.1"/>
    <property type="molecule type" value="Genomic_DNA"/>
</dbReference>
<evidence type="ECO:0000313" key="5">
    <source>
        <dbReference type="Proteomes" id="UP001433268"/>
    </source>
</evidence>
<name>A0ABR1WPV8_9PEZI</name>
<evidence type="ECO:0000256" key="1">
    <source>
        <dbReference type="ARBA" id="ARBA00022603"/>
    </source>
</evidence>
<protein>
    <submittedName>
        <fullName evidence="4">Trans-aconitate 2-methyltransferase</fullName>
    </submittedName>
</protein>
<dbReference type="SUPFAM" id="SSF53335">
    <property type="entry name" value="S-adenosyl-L-methionine-dependent methyltransferases"/>
    <property type="match status" value="1"/>
</dbReference>
<evidence type="ECO:0000259" key="3">
    <source>
        <dbReference type="Pfam" id="PF13847"/>
    </source>
</evidence>
<accession>A0ABR1WPV8</accession>
<feature type="domain" description="Methyltransferase" evidence="3">
    <location>
        <begin position="32"/>
        <end position="143"/>
    </location>
</feature>
<comment type="caution">
    <text evidence="4">The sequence shown here is derived from an EMBL/GenBank/DDBJ whole genome shotgun (WGS) entry which is preliminary data.</text>
</comment>
<gene>
    <name evidence="4" type="ORF">PG997_005742</name>
</gene>
<dbReference type="InterPro" id="IPR051052">
    <property type="entry name" value="Diverse_substrate_MTase"/>
</dbReference>
<evidence type="ECO:0000256" key="2">
    <source>
        <dbReference type="ARBA" id="ARBA00022679"/>
    </source>
</evidence>
<dbReference type="Pfam" id="PF13847">
    <property type="entry name" value="Methyltransf_31"/>
    <property type="match status" value="1"/>
</dbReference>